<dbReference type="RefSeq" id="WP_015286365.1">
    <property type="nucleotide sequence ID" value="NC_019943.1"/>
</dbReference>
<keyword evidence="1" id="KW-0472">Membrane</keyword>
<dbReference type="EMBL" id="CP003167">
    <property type="protein sequence ID" value="AGB03403.1"/>
    <property type="molecule type" value="Genomic_DNA"/>
</dbReference>
<dbReference type="InParanoid" id="L0HJB5"/>
<evidence type="ECO:0000313" key="3">
    <source>
        <dbReference type="Proteomes" id="UP000010824"/>
    </source>
</evidence>
<keyword evidence="1" id="KW-0812">Transmembrane</keyword>
<dbReference type="Proteomes" id="UP000010824">
    <property type="component" value="Chromosome"/>
</dbReference>
<dbReference type="HOGENOM" id="CLU_2985674_0_0_2"/>
<feature type="transmembrane region" description="Helical" evidence="1">
    <location>
        <begin position="12"/>
        <end position="33"/>
    </location>
</feature>
<evidence type="ECO:0000313" key="2">
    <source>
        <dbReference type="EMBL" id="AGB03403.1"/>
    </source>
</evidence>
<name>L0HJB5_METFS</name>
<dbReference type="AlphaFoldDB" id="L0HJB5"/>
<keyword evidence="1" id="KW-1133">Transmembrane helix</keyword>
<accession>L0HJB5</accession>
<proteinExistence type="predicted"/>
<dbReference type="GeneID" id="43503283"/>
<keyword evidence="3" id="KW-1185">Reference proteome</keyword>
<sequence precursor="true">MGSQEGKSPVARLVLFMVCLSVAGAFVAGLHYYTVDLPQQNAVQAPENILSDEYQRI</sequence>
<protein>
    <submittedName>
        <fullName evidence="2">Uncharacterized protein</fullName>
    </submittedName>
</protein>
<dbReference type="KEGG" id="mfo:Metfor_2401"/>
<evidence type="ECO:0000256" key="1">
    <source>
        <dbReference type="SAM" id="Phobius"/>
    </source>
</evidence>
<gene>
    <name evidence="2" type="ordered locus">Metfor_2401</name>
</gene>
<reference evidence="3" key="1">
    <citation type="submission" date="2011-12" db="EMBL/GenBank/DDBJ databases">
        <title>Complete sequence of Methanoregula formicicum SMSP.</title>
        <authorList>
            <person name="Lucas S."/>
            <person name="Han J."/>
            <person name="Lapidus A."/>
            <person name="Cheng J.-F."/>
            <person name="Goodwin L."/>
            <person name="Pitluck S."/>
            <person name="Peters L."/>
            <person name="Ovchinnikova G."/>
            <person name="Teshima H."/>
            <person name="Detter J.C."/>
            <person name="Han C."/>
            <person name="Tapia R."/>
            <person name="Land M."/>
            <person name="Hauser L."/>
            <person name="Kyrpides N."/>
            <person name="Ivanova N."/>
            <person name="Pagani I."/>
            <person name="Imachi H."/>
            <person name="Tamaki H."/>
            <person name="Sekiguchi Y."/>
            <person name="Kamagata Y."/>
            <person name="Cadillo-Quiroz H."/>
            <person name="Zinder S."/>
            <person name="Liu W.-T."/>
            <person name="Woyke T."/>
        </authorList>
    </citation>
    <scope>NUCLEOTIDE SEQUENCE [LARGE SCALE GENOMIC DNA]</scope>
    <source>
        <strain evidence="3">DSM 22288 / NBRC 105244 / SMSP</strain>
    </source>
</reference>
<organism evidence="2 3">
    <name type="scientific">Methanoregula formicica (strain DSM 22288 / NBRC 105244 / SMSP)</name>
    <dbReference type="NCBI Taxonomy" id="593750"/>
    <lineage>
        <taxon>Archaea</taxon>
        <taxon>Methanobacteriati</taxon>
        <taxon>Methanobacteriota</taxon>
        <taxon>Stenosarchaea group</taxon>
        <taxon>Methanomicrobia</taxon>
        <taxon>Methanomicrobiales</taxon>
        <taxon>Methanoregulaceae</taxon>
        <taxon>Methanoregula</taxon>
    </lineage>
</organism>
<reference evidence="2 3" key="2">
    <citation type="journal article" date="2014" name="Genome Announc.">
        <title>Complete Genome Sequence of Methanoregula formicica SMSPT, a Mesophilic Hydrogenotrophic Methanogen Isolated from a Methanogenic Upflow Anaerobic Sludge Blanket Reactor.</title>
        <authorList>
            <person name="Yamamoto K."/>
            <person name="Tamaki H."/>
            <person name="Cadillo-Quiroz H."/>
            <person name="Imachi H."/>
            <person name="Kyrpides N."/>
            <person name="Woyke T."/>
            <person name="Goodwin L."/>
            <person name="Zinder S.H."/>
            <person name="Kamagata Y."/>
            <person name="Liu W.T."/>
        </authorList>
    </citation>
    <scope>NUCLEOTIDE SEQUENCE [LARGE SCALE GENOMIC DNA]</scope>
    <source>
        <strain evidence="3">DSM 22288 / NBRC 105244 / SMSP</strain>
    </source>
</reference>